<keyword evidence="4" id="KW-0597">Phosphoprotein</keyword>
<dbReference type="Proteomes" id="UP000596929">
    <property type="component" value="Unassembled WGS sequence"/>
</dbReference>
<dbReference type="InterPro" id="IPR050351">
    <property type="entry name" value="BphY/WalK/GraS-like"/>
</dbReference>
<sequence>MLNRFIKKSVASKLFLMNLLILICIIVSQLVFQVLYFEEYYINQKKNKLEKNLEEFKYFLEDEYSKEKVMDFIQDIKKKENVALSFRNSDFSGGIGLEAYMGSRHIVMNDSRANISYKIILGEQFPKVDIKKGDIVQAFGSVDQYGYLFPQRIFINGVELQSYYNIIPSEIWQSESSAITSPALVIPSGENIYVEGKADSIVQEDNTYTLLGNSDLYLSTQDKGNIVLNDKYVAKTGNINSVDEILVSSERFGSGYIIAITPLSEVNDVIGTMNSYYLIVFIVAFLLVIVISLIYSKFMTKPLAEMSNVAKKISECDFQYKYDVKSEDEIGVLGNSLNLISNNLEKSLSELQEANKKLKEEMDIKKIQEEKRKELIANISHELKTPITIIQGSINGVKSGMYTEDMYEDILEETNKMNELVKEMLEISKLESTTFVLKKEAFDLTSVFLKEKDKLKSIIKEKNLNIVFNDYDESIVFGDEKRINQVVTNLLTNAIKYTPDGEKIDINIELNQDEDRYVFSIENFGISLTTEEIEKIWDPFYRKEKSRNKKFGGTGLGLSIVKRILEIHNSKFGVESTSNSVRFYFTIQKCMAY</sequence>
<evidence type="ECO:0000256" key="6">
    <source>
        <dbReference type="ARBA" id="ARBA00022777"/>
    </source>
</evidence>
<keyword evidence="6 12" id="KW-0418">Kinase</keyword>
<comment type="subcellular location">
    <subcellularLocation>
        <location evidence="2">Membrane</location>
    </subcellularLocation>
</comment>
<dbReference type="GO" id="GO:0016301">
    <property type="term" value="F:kinase activity"/>
    <property type="evidence" value="ECO:0007669"/>
    <property type="project" value="UniProtKB-KW"/>
</dbReference>
<keyword evidence="13" id="KW-1185">Reference proteome</keyword>
<dbReference type="PANTHER" id="PTHR45453">
    <property type="entry name" value="PHOSPHATE REGULON SENSOR PROTEIN PHOR"/>
    <property type="match status" value="1"/>
</dbReference>
<dbReference type="Gene3D" id="3.30.565.10">
    <property type="entry name" value="Histidine kinase-like ATPase, C-terminal domain"/>
    <property type="match status" value="1"/>
</dbReference>
<evidence type="ECO:0000259" key="11">
    <source>
        <dbReference type="PROSITE" id="PS50885"/>
    </source>
</evidence>
<evidence type="ECO:0000256" key="8">
    <source>
        <dbReference type="SAM" id="Coils"/>
    </source>
</evidence>
<evidence type="ECO:0000259" key="10">
    <source>
        <dbReference type="PROSITE" id="PS50109"/>
    </source>
</evidence>
<dbReference type="RefSeq" id="WP_051986957.1">
    <property type="nucleotide sequence ID" value="NZ_JACOOO010000004.1"/>
</dbReference>
<dbReference type="PROSITE" id="PS50885">
    <property type="entry name" value="HAMP"/>
    <property type="match status" value="1"/>
</dbReference>
<feature type="domain" description="Histidine kinase" evidence="10">
    <location>
        <begin position="378"/>
        <end position="591"/>
    </location>
</feature>
<keyword evidence="9" id="KW-1133">Transmembrane helix</keyword>
<feature type="domain" description="HAMP" evidence="11">
    <location>
        <begin position="297"/>
        <end position="349"/>
    </location>
</feature>
<evidence type="ECO:0000256" key="7">
    <source>
        <dbReference type="ARBA" id="ARBA00023012"/>
    </source>
</evidence>
<dbReference type="SMART" id="SM00304">
    <property type="entry name" value="HAMP"/>
    <property type="match status" value="1"/>
</dbReference>
<name>A0ABR7D8K6_9CLOT</name>
<dbReference type="Pfam" id="PF00672">
    <property type="entry name" value="HAMP"/>
    <property type="match status" value="1"/>
</dbReference>
<dbReference type="InterPro" id="IPR036097">
    <property type="entry name" value="HisK_dim/P_sf"/>
</dbReference>
<keyword evidence="8" id="KW-0175">Coiled coil</keyword>
<evidence type="ECO:0000256" key="9">
    <source>
        <dbReference type="SAM" id="Phobius"/>
    </source>
</evidence>
<gene>
    <name evidence="12" type="ORF">H8S20_02325</name>
</gene>
<dbReference type="SMART" id="SM00388">
    <property type="entry name" value="HisKA"/>
    <property type="match status" value="1"/>
</dbReference>
<dbReference type="SUPFAM" id="SSF55874">
    <property type="entry name" value="ATPase domain of HSP90 chaperone/DNA topoisomerase II/histidine kinase"/>
    <property type="match status" value="1"/>
</dbReference>
<evidence type="ECO:0000256" key="1">
    <source>
        <dbReference type="ARBA" id="ARBA00000085"/>
    </source>
</evidence>
<feature type="transmembrane region" description="Helical" evidence="9">
    <location>
        <begin position="14"/>
        <end position="37"/>
    </location>
</feature>
<evidence type="ECO:0000256" key="2">
    <source>
        <dbReference type="ARBA" id="ARBA00004370"/>
    </source>
</evidence>
<comment type="catalytic activity">
    <reaction evidence="1">
        <text>ATP + protein L-histidine = ADP + protein N-phospho-L-histidine.</text>
        <dbReference type="EC" id="2.7.13.3"/>
    </reaction>
</comment>
<dbReference type="SUPFAM" id="SSF47384">
    <property type="entry name" value="Homodimeric domain of signal transducing histidine kinase"/>
    <property type="match status" value="1"/>
</dbReference>
<dbReference type="InterPro" id="IPR004358">
    <property type="entry name" value="Sig_transdc_His_kin-like_C"/>
</dbReference>
<evidence type="ECO:0000256" key="4">
    <source>
        <dbReference type="ARBA" id="ARBA00022553"/>
    </source>
</evidence>
<dbReference type="InterPro" id="IPR005467">
    <property type="entry name" value="His_kinase_dom"/>
</dbReference>
<dbReference type="Pfam" id="PF02518">
    <property type="entry name" value="HATPase_c"/>
    <property type="match status" value="1"/>
</dbReference>
<dbReference type="Gene3D" id="6.10.340.10">
    <property type="match status" value="1"/>
</dbReference>
<keyword evidence="7" id="KW-0902">Two-component regulatory system</keyword>
<dbReference type="SMART" id="SM00387">
    <property type="entry name" value="HATPase_c"/>
    <property type="match status" value="1"/>
</dbReference>
<dbReference type="InterPro" id="IPR003594">
    <property type="entry name" value="HATPase_dom"/>
</dbReference>
<evidence type="ECO:0000256" key="3">
    <source>
        <dbReference type="ARBA" id="ARBA00012438"/>
    </source>
</evidence>
<dbReference type="CDD" id="cd06225">
    <property type="entry name" value="HAMP"/>
    <property type="match status" value="1"/>
</dbReference>
<evidence type="ECO:0000313" key="12">
    <source>
        <dbReference type="EMBL" id="MBC5627720.1"/>
    </source>
</evidence>
<keyword evidence="9" id="KW-0472">Membrane</keyword>
<dbReference type="Pfam" id="PF00512">
    <property type="entry name" value="HisKA"/>
    <property type="match status" value="1"/>
</dbReference>
<dbReference type="CDD" id="cd00082">
    <property type="entry name" value="HisKA"/>
    <property type="match status" value="1"/>
</dbReference>
<dbReference type="Gene3D" id="1.10.287.130">
    <property type="match status" value="1"/>
</dbReference>
<dbReference type="InterPro" id="IPR003661">
    <property type="entry name" value="HisK_dim/P_dom"/>
</dbReference>
<dbReference type="InterPro" id="IPR003660">
    <property type="entry name" value="HAMP_dom"/>
</dbReference>
<evidence type="ECO:0000256" key="5">
    <source>
        <dbReference type="ARBA" id="ARBA00022679"/>
    </source>
</evidence>
<evidence type="ECO:0000313" key="13">
    <source>
        <dbReference type="Proteomes" id="UP000596929"/>
    </source>
</evidence>
<dbReference type="SUPFAM" id="SSF158472">
    <property type="entry name" value="HAMP domain-like"/>
    <property type="match status" value="1"/>
</dbReference>
<dbReference type="PROSITE" id="PS50109">
    <property type="entry name" value="HIS_KIN"/>
    <property type="match status" value="1"/>
</dbReference>
<dbReference type="PANTHER" id="PTHR45453:SF3">
    <property type="entry name" value="HISTIDINE KINASE"/>
    <property type="match status" value="1"/>
</dbReference>
<feature type="coiled-coil region" evidence="8">
    <location>
        <begin position="337"/>
        <end position="371"/>
    </location>
</feature>
<dbReference type="InterPro" id="IPR036890">
    <property type="entry name" value="HATPase_C_sf"/>
</dbReference>
<protein>
    <recommendedName>
        <fullName evidence="3">histidine kinase</fullName>
        <ecNumber evidence="3">2.7.13.3</ecNumber>
    </recommendedName>
</protein>
<feature type="transmembrane region" description="Helical" evidence="9">
    <location>
        <begin position="276"/>
        <end position="296"/>
    </location>
</feature>
<accession>A0ABR7D8K6</accession>
<comment type="caution">
    <text evidence="12">The sequence shown here is derived from an EMBL/GenBank/DDBJ whole genome shotgun (WGS) entry which is preliminary data.</text>
</comment>
<dbReference type="EC" id="2.7.13.3" evidence="3"/>
<dbReference type="EMBL" id="JACOOO010000004">
    <property type="protein sequence ID" value="MBC5627720.1"/>
    <property type="molecule type" value="Genomic_DNA"/>
</dbReference>
<keyword evidence="5" id="KW-0808">Transferase</keyword>
<proteinExistence type="predicted"/>
<reference evidence="12 13" key="1">
    <citation type="submission" date="2020-08" db="EMBL/GenBank/DDBJ databases">
        <title>Genome public.</title>
        <authorList>
            <person name="Liu C."/>
            <person name="Sun Q."/>
        </authorList>
    </citation>
    <scope>NUCLEOTIDE SEQUENCE [LARGE SCALE GENOMIC DNA]</scope>
    <source>
        <strain evidence="12 13">NSJ-6</strain>
    </source>
</reference>
<organism evidence="12 13">
    <name type="scientific">Clostridium hominis</name>
    <dbReference type="NCBI Taxonomy" id="2763036"/>
    <lineage>
        <taxon>Bacteria</taxon>
        <taxon>Bacillati</taxon>
        <taxon>Bacillota</taxon>
        <taxon>Clostridia</taxon>
        <taxon>Eubacteriales</taxon>
        <taxon>Clostridiaceae</taxon>
        <taxon>Clostridium</taxon>
    </lineage>
</organism>
<keyword evidence="9" id="KW-0812">Transmembrane</keyword>
<dbReference type="PRINTS" id="PR00344">
    <property type="entry name" value="BCTRLSENSOR"/>
</dbReference>